<sequence>MFPEINLMYELDKKTLNSIHGGVFALTAAAWGATLGVVGYTVSNKNNLYSSGFLLAGVGGAVTGLLDPYGALGKCLQVLNVAFFAEAISSIQENRAFLG</sequence>
<reference evidence="2" key="1">
    <citation type="journal article" date="2016" name="Genome Announc.">
        <title>Draft Genome Sequences of Two Novel Amoeba-Resistant Intranuclear Bacteria, 'Candidatus Berkiella cookevillensis' and 'Candidatus Berkiella aquae'.</title>
        <authorList>
            <person name="Mehari Y.T."/>
            <person name="Arivett B.A."/>
            <person name="Farone A.L."/>
            <person name="Gunderson J.H."/>
            <person name="Farone M.B."/>
        </authorList>
    </citation>
    <scope>NUCLEOTIDE SEQUENCE</scope>
    <source>
        <strain evidence="2">HT99</strain>
    </source>
</reference>
<dbReference type="RefSeq" id="WP_075065934.1">
    <property type="nucleotide sequence ID" value="NZ_LKAJ02000001.1"/>
</dbReference>
<protein>
    <submittedName>
        <fullName evidence="2">Uncharacterized protein</fullName>
    </submittedName>
</protein>
<proteinExistence type="predicted"/>
<feature type="transmembrane region" description="Helical" evidence="1">
    <location>
        <begin position="48"/>
        <end position="66"/>
    </location>
</feature>
<keyword evidence="1" id="KW-1133">Transmembrane helix</keyword>
<name>A0AAE3L7G5_9GAMM</name>
<evidence type="ECO:0000313" key="2">
    <source>
        <dbReference type="EMBL" id="MCS5711482.1"/>
    </source>
</evidence>
<accession>A0AAE3L7G5</accession>
<comment type="caution">
    <text evidence="2">The sequence shown here is derived from an EMBL/GenBank/DDBJ whole genome shotgun (WGS) entry which is preliminary data.</text>
</comment>
<dbReference type="EMBL" id="LKAJ02000001">
    <property type="protein sequence ID" value="MCS5711482.1"/>
    <property type="molecule type" value="Genomic_DNA"/>
</dbReference>
<keyword evidence="3" id="KW-1185">Reference proteome</keyword>
<organism evidence="2 3">
    <name type="scientific">Candidatus Berkiella aquae</name>
    <dbReference type="NCBI Taxonomy" id="295108"/>
    <lineage>
        <taxon>Bacteria</taxon>
        <taxon>Pseudomonadati</taxon>
        <taxon>Pseudomonadota</taxon>
        <taxon>Gammaproteobacteria</taxon>
        <taxon>Candidatus Berkiellales</taxon>
        <taxon>Candidatus Berkiellaceae</taxon>
        <taxon>Candidatus Berkiella</taxon>
    </lineage>
</organism>
<reference evidence="2" key="2">
    <citation type="submission" date="2021-06" db="EMBL/GenBank/DDBJ databases">
        <title>Genomic Description and Analysis of Intracellular Bacteria, Candidatus Berkiella cookevillensis and Candidatus Berkiella aquae.</title>
        <authorList>
            <person name="Kidane D.T."/>
            <person name="Mehari Y.T."/>
            <person name="Rice F.C."/>
            <person name="Arivett B.A."/>
            <person name="Farone A.L."/>
            <person name="Berk S.G."/>
            <person name="Farone M.B."/>
        </authorList>
    </citation>
    <scope>NUCLEOTIDE SEQUENCE</scope>
    <source>
        <strain evidence="2">HT99</strain>
    </source>
</reference>
<feature type="transmembrane region" description="Helical" evidence="1">
    <location>
        <begin position="21"/>
        <end position="42"/>
    </location>
</feature>
<dbReference type="AlphaFoldDB" id="A0AAE3L7G5"/>
<keyword evidence="1" id="KW-0812">Transmembrane</keyword>
<evidence type="ECO:0000313" key="3">
    <source>
        <dbReference type="Proteomes" id="UP000051497"/>
    </source>
</evidence>
<keyword evidence="1" id="KW-0472">Membrane</keyword>
<evidence type="ECO:0000256" key="1">
    <source>
        <dbReference type="SAM" id="Phobius"/>
    </source>
</evidence>
<gene>
    <name evidence="2" type="ORF">HT99x_008545</name>
</gene>
<dbReference type="Proteomes" id="UP000051497">
    <property type="component" value="Unassembled WGS sequence"/>
</dbReference>